<evidence type="ECO:0000256" key="4">
    <source>
        <dbReference type="ARBA" id="ARBA00023274"/>
    </source>
</evidence>
<proteinExistence type="inferred from homology"/>
<reference evidence="8 9" key="1">
    <citation type="journal article" date="2016" name="Nat. Commun.">
        <title>Thousands of microbial genomes shed light on interconnected biogeochemical processes in an aquifer system.</title>
        <authorList>
            <person name="Anantharaman K."/>
            <person name="Brown C.T."/>
            <person name="Hug L.A."/>
            <person name="Sharon I."/>
            <person name="Castelle C.J."/>
            <person name="Probst A.J."/>
            <person name="Thomas B.C."/>
            <person name="Singh A."/>
            <person name="Wilkins M.J."/>
            <person name="Karaoz U."/>
            <person name="Brodie E.L."/>
            <person name="Williams K.H."/>
            <person name="Hubbard S.S."/>
            <person name="Banfield J.F."/>
        </authorList>
    </citation>
    <scope>NUCLEOTIDE SEQUENCE [LARGE SCALE GENOMIC DNA]</scope>
</reference>
<evidence type="ECO:0000256" key="7">
    <source>
        <dbReference type="SAM" id="MobiDB-lite"/>
    </source>
</evidence>
<dbReference type="Proteomes" id="UP000178068">
    <property type="component" value="Unassembled WGS sequence"/>
</dbReference>
<sequence length="100" mass="11107">MPLIKGAIKKLRQDRARALRNKSTRAALAKTLKTARAAGSKETLTKAFSDLDKAVKINLIKKGRANRIKSRLSKSVVSSEKPLKKRVNKKNKNKSKKPSV</sequence>
<name>A0A1G1WRZ5_9BACT</name>
<keyword evidence="1 6" id="KW-0699">rRNA-binding</keyword>
<accession>A0A1G1WRZ5</accession>
<dbReference type="Pfam" id="PF01649">
    <property type="entry name" value="Ribosomal_S20p"/>
    <property type="match status" value="1"/>
</dbReference>
<dbReference type="Gene3D" id="1.20.58.110">
    <property type="entry name" value="Ribosomal protein S20"/>
    <property type="match status" value="1"/>
</dbReference>
<keyword evidence="4 6" id="KW-0687">Ribonucleoprotein</keyword>
<dbReference type="GO" id="GO:0005840">
    <property type="term" value="C:ribosome"/>
    <property type="evidence" value="ECO:0007669"/>
    <property type="project" value="UniProtKB-KW"/>
</dbReference>
<evidence type="ECO:0000313" key="9">
    <source>
        <dbReference type="Proteomes" id="UP000178068"/>
    </source>
</evidence>
<dbReference type="GO" id="GO:0006412">
    <property type="term" value="P:translation"/>
    <property type="evidence" value="ECO:0007669"/>
    <property type="project" value="UniProtKB-UniRule"/>
</dbReference>
<dbReference type="HAMAP" id="MF_00500">
    <property type="entry name" value="Ribosomal_bS20"/>
    <property type="match status" value="1"/>
</dbReference>
<dbReference type="EMBL" id="MHCZ01000003">
    <property type="protein sequence ID" value="OGY30444.1"/>
    <property type="molecule type" value="Genomic_DNA"/>
</dbReference>
<dbReference type="GO" id="GO:0019843">
    <property type="term" value="F:rRNA binding"/>
    <property type="evidence" value="ECO:0007669"/>
    <property type="project" value="UniProtKB-UniRule"/>
</dbReference>
<comment type="similarity">
    <text evidence="6">Belongs to the bacterial ribosomal protein bS20 family.</text>
</comment>
<evidence type="ECO:0000256" key="1">
    <source>
        <dbReference type="ARBA" id="ARBA00022730"/>
    </source>
</evidence>
<organism evidence="8 9">
    <name type="scientific">Candidatus Woykebacteria bacterium RIFCSPHIGHO2_12_FULL_45_10</name>
    <dbReference type="NCBI Taxonomy" id="1802603"/>
    <lineage>
        <taxon>Bacteria</taxon>
        <taxon>Candidatus Woykeibacteriota</taxon>
    </lineage>
</organism>
<evidence type="ECO:0000256" key="2">
    <source>
        <dbReference type="ARBA" id="ARBA00022884"/>
    </source>
</evidence>
<comment type="caution">
    <text evidence="8">The sequence shown here is derived from an EMBL/GenBank/DDBJ whole genome shotgun (WGS) entry which is preliminary data.</text>
</comment>
<dbReference type="GO" id="GO:0003735">
    <property type="term" value="F:structural constituent of ribosome"/>
    <property type="evidence" value="ECO:0007669"/>
    <property type="project" value="InterPro"/>
</dbReference>
<feature type="region of interest" description="Disordered" evidence="7">
    <location>
        <begin position="68"/>
        <end position="100"/>
    </location>
</feature>
<dbReference type="AlphaFoldDB" id="A0A1G1WRZ5"/>
<evidence type="ECO:0000256" key="5">
    <source>
        <dbReference type="ARBA" id="ARBA00035136"/>
    </source>
</evidence>
<evidence type="ECO:0000256" key="3">
    <source>
        <dbReference type="ARBA" id="ARBA00022980"/>
    </source>
</evidence>
<dbReference type="InterPro" id="IPR002583">
    <property type="entry name" value="Ribosomal_bS20"/>
</dbReference>
<feature type="compositionally biased region" description="Basic residues" evidence="7">
    <location>
        <begin position="83"/>
        <end position="100"/>
    </location>
</feature>
<evidence type="ECO:0000256" key="6">
    <source>
        <dbReference type="HAMAP-Rule" id="MF_00500"/>
    </source>
</evidence>
<keyword evidence="3 6" id="KW-0689">Ribosomal protein</keyword>
<dbReference type="SUPFAM" id="SSF46992">
    <property type="entry name" value="Ribosomal protein S20"/>
    <property type="match status" value="1"/>
</dbReference>
<protein>
    <recommendedName>
        <fullName evidence="5 6">Small ribosomal subunit protein bS20</fullName>
    </recommendedName>
</protein>
<evidence type="ECO:0000313" key="8">
    <source>
        <dbReference type="EMBL" id="OGY30444.1"/>
    </source>
</evidence>
<dbReference type="NCBIfam" id="TIGR00029">
    <property type="entry name" value="S20"/>
    <property type="match status" value="1"/>
</dbReference>
<keyword evidence="2 6" id="KW-0694">RNA-binding</keyword>
<comment type="function">
    <text evidence="6">Binds directly to 16S ribosomal RNA.</text>
</comment>
<dbReference type="InterPro" id="IPR036510">
    <property type="entry name" value="Ribosomal_bS20_sf"/>
</dbReference>
<dbReference type="STRING" id="1802603.A3F35_01840"/>
<gene>
    <name evidence="6" type="primary">rpsT</name>
    <name evidence="8" type="ORF">A3F35_01840</name>
</gene>
<dbReference type="GO" id="GO:1990904">
    <property type="term" value="C:ribonucleoprotein complex"/>
    <property type="evidence" value="ECO:0007669"/>
    <property type="project" value="UniProtKB-KW"/>
</dbReference>